<dbReference type="EMBL" id="CH476618">
    <property type="protein sequence ID" value="EEP81817.1"/>
    <property type="molecule type" value="Genomic_DNA"/>
</dbReference>
<dbReference type="RefSeq" id="XP_002583715.1">
    <property type="nucleotide sequence ID" value="XM_002583669.1"/>
</dbReference>
<reference evidence="3" key="1">
    <citation type="journal article" date="2009" name="Genome Res.">
        <title>Comparative genomic analyses of the human fungal pathogens Coccidioides and their relatives.</title>
        <authorList>
            <person name="Sharpton T.J."/>
            <person name="Stajich J.E."/>
            <person name="Rounsley S.D."/>
            <person name="Gardner M.J."/>
            <person name="Wortman J.R."/>
            <person name="Jordar V.S."/>
            <person name="Maiti R."/>
            <person name="Kodira C.D."/>
            <person name="Neafsey D.E."/>
            <person name="Zeng Q."/>
            <person name="Hung C.-Y."/>
            <person name="McMahan C."/>
            <person name="Muszewska A."/>
            <person name="Grynberg M."/>
            <person name="Mandel M.A."/>
            <person name="Kellner E.M."/>
            <person name="Barker B.M."/>
            <person name="Galgiani J.N."/>
            <person name="Orbach M.J."/>
            <person name="Kirkland T.N."/>
            <person name="Cole G.T."/>
            <person name="Henn M.R."/>
            <person name="Birren B.W."/>
            <person name="Taylor J.W."/>
        </authorList>
    </citation>
    <scope>NUCLEOTIDE SEQUENCE [LARGE SCALE GENOMIC DNA]</scope>
    <source>
        <strain evidence="3">UAMH 1704</strain>
    </source>
</reference>
<name>C4JVU0_UNCRE</name>
<accession>C4JVU0</accession>
<dbReference type="KEGG" id="ure:UREG_06682"/>
<dbReference type="InParanoid" id="C4JVU0"/>
<proteinExistence type="predicted"/>
<dbReference type="GeneID" id="8444089"/>
<keyword evidence="3" id="KW-1185">Reference proteome</keyword>
<dbReference type="Proteomes" id="UP000002058">
    <property type="component" value="Unassembled WGS sequence"/>
</dbReference>
<dbReference type="VEuPathDB" id="FungiDB:UREG_06682"/>
<gene>
    <name evidence="2" type="ORF">UREG_06682</name>
</gene>
<dbReference type="AlphaFoldDB" id="C4JVU0"/>
<protein>
    <submittedName>
        <fullName evidence="2">Uncharacterized protein</fullName>
    </submittedName>
</protein>
<evidence type="ECO:0000313" key="3">
    <source>
        <dbReference type="Proteomes" id="UP000002058"/>
    </source>
</evidence>
<organism evidence="2 3">
    <name type="scientific">Uncinocarpus reesii (strain UAMH 1704)</name>
    <dbReference type="NCBI Taxonomy" id="336963"/>
    <lineage>
        <taxon>Eukaryota</taxon>
        <taxon>Fungi</taxon>
        <taxon>Dikarya</taxon>
        <taxon>Ascomycota</taxon>
        <taxon>Pezizomycotina</taxon>
        <taxon>Eurotiomycetes</taxon>
        <taxon>Eurotiomycetidae</taxon>
        <taxon>Onygenales</taxon>
        <taxon>Onygenaceae</taxon>
        <taxon>Uncinocarpus</taxon>
    </lineage>
</organism>
<sequence length="69" mass="7355">MHTGDNLVQKQRKGSGGRTVVVTGERSSSSNVRRGESSAGSNGLTTETRANEEVPICQKQAEMEPVPNI</sequence>
<dbReference type="HOGENOM" id="CLU_2777785_0_0_1"/>
<evidence type="ECO:0000256" key="1">
    <source>
        <dbReference type="SAM" id="MobiDB-lite"/>
    </source>
</evidence>
<feature type="region of interest" description="Disordered" evidence="1">
    <location>
        <begin position="1"/>
        <end position="69"/>
    </location>
</feature>
<feature type="compositionally biased region" description="Polar residues" evidence="1">
    <location>
        <begin position="39"/>
        <end position="48"/>
    </location>
</feature>
<evidence type="ECO:0000313" key="2">
    <source>
        <dbReference type="EMBL" id="EEP81817.1"/>
    </source>
</evidence>